<dbReference type="AlphaFoldDB" id="A0AAU7DYX9"/>
<reference evidence="1" key="1">
    <citation type="submission" date="2024-02" db="EMBL/GenBank/DDBJ databases">
        <title>Tomenella chthoni gen. nov. sp. nov., a member of the family Jonesiaceae isolated from bat guano.</title>
        <authorList>
            <person name="Miller S.L."/>
            <person name="King J."/>
            <person name="Sankaranarayanan K."/>
            <person name="Lawson P.A."/>
        </authorList>
    </citation>
    <scope>NUCLEOTIDE SEQUENCE</scope>
    <source>
        <strain evidence="1">BS-20</strain>
    </source>
</reference>
<evidence type="ECO:0000313" key="1">
    <source>
        <dbReference type="EMBL" id="XBH22413.1"/>
    </source>
</evidence>
<gene>
    <name evidence="1" type="ORF">V5R04_04105</name>
</gene>
<sequence length="66" mass="7079">MELRSRRGLALIFVILCGILSEPTALALPAMTYPGWMSYDWAVSSDNVSVLTTAGPQAKLPQTGLV</sequence>
<accession>A0AAU7DYX9</accession>
<protein>
    <submittedName>
        <fullName evidence="1">Uncharacterized protein</fullName>
    </submittedName>
</protein>
<organism evidence="1">
    <name type="scientific">Jonesiaceae bacterium BS-20</name>
    <dbReference type="NCBI Taxonomy" id="3120821"/>
    <lineage>
        <taxon>Bacteria</taxon>
        <taxon>Bacillati</taxon>
        <taxon>Actinomycetota</taxon>
        <taxon>Actinomycetes</taxon>
        <taxon>Micrococcales</taxon>
        <taxon>Jonesiaceae</taxon>
    </lineage>
</organism>
<dbReference type="EMBL" id="CP146203">
    <property type="protein sequence ID" value="XBH22413.1"/>
    <property type="molecule type" value="Genomic_DNA"/>
</dbReference>
<name>A0AAU7DYX9_9MICO</name>
<proteinExistence type="predicted"/>